<evidence type="ECO:0000313" key="2">
    <source>
        <dbReference type="Proteomes" id="UP000690515"/>
    </source>
</evidence>
<organism evidence="1 2">
    <name type="scientific">Zooshikella harenae</name>
    <dbReference type="NCBI Taxonomy" id="2827238"/>
    <lineage>
        <taxon>Bacteria</taxon>
        <taxon>Pseudomonadati</taxon>
        <taxon>Pseudomonadota</taxon>
        <taxon>Gammaproteobacteria</taxon>
        <taxon>Oceanospirillales</taxon>
        <taxon>Zooshikellaceae</taxon>
        <taxon>Zooshikella</taxon>
    </lineage>
</organism>
<sequence>GSDKDDLAAFTTALSSETQTPGSAGYLREGHHSLGQKEMFGVRSSNLDNAKVLAESIGAKIEKTISVIDGGNLLIGKKENGEPYAIVGRDSVLATTLLHNTLTPERIDAVRTRLKAENRLYYPPREVPPFGIVYGPDINVDIKLLELTGFIKKDSNTTQKETQAENYRTRIYLTFSFKDFDTIDKMASELNIPEEPLNELMLLFNKTHHTDFQFDLKDPNEIKKAEEFVKREIAKVKFVMAKKSLYSASSIQQIVNNTHFDAVEVMQTITQLQAGRYLNKEQSPLYKEEAAKKFLAMNELTKDIMAKELGVKRKNLAIVAQPAFHIDMHMRPLNAGEVMLNDPQIVLSLINVVMRNTPETDPFYPELIKAKENLQKESRKYQPLYNKIAEQLAAIGLHVNRAPAVFHTGKRYVNFINGIVSHSTSGAYYITNASSFEPFNEAFAYYLQGQGITKTYFVGKADSKTVSGRGRDGENVAEFLLRRQGGLDCITTHIAQ</sequence>
<dbReference type="RefSeq" id="WP_215820959.1">
    <property type="nucleotide sequence ID" value="NZ_JAGSOY010000047.1"/>
</dbReference>
<evidence type="ECO:0000313" key="1">
    <source>
        <dbReference type="EMBL" id="MBU2712732.1"/>
    </source>
</evidence>
<keyword evidence="2" id="KW-1185">Reference proteome</keyword>
<accession>A0ABS5ZF86</accession>
<gene>
    <name evidence="1" type="ORF">KCG35_16815</name>
</gene>
<dbReference type="EMBL" id="JAGSOY010000047">
    <property type="protein sequence ID" value="MBU2712732.1"/>
    <property type="molecule type" value="Genomic_DNA"/>
</dbReference>
<name>A0ABS5ZF86_9GAMM</name>
<feature type="non-terminal residue" evidence="1">
    <location>
        <position position="1"/>
    </location>
</feature>
<comment type="caution">
    <text evidence="1">The sequence shown here is derived from an EMBL/GenBank/DDBJ whole genome shotgun (WGS) entry which is preliminary data.</text>
</comment>
<protein>
    <submittedName>
        <fullName evidence="1">Uncharacterized protein</fullName>
    </submittedName>
</protein>
<reference evidence="1 2" key="1">
    <citation type="submission" date="2021-04" db="EMBL/GenBank/DDBJ databases">
        <authorList>
            <person name="Pira H."/>
            <person name="Risdian C."/>
            <person name="Wink J."/>
        </authorList>
    </citation>
    <scope>NUCLEOTIDE SEQUENCE [LARGE SCALE GENOMIC DNA]</scope>
    <source>
        <strain evidence="1 2">WH53</strain>
    </source>
</reference>
<dbReference type="Proteomes" id="UP000690515">
    <property type="component" value="Unassembled WGS sequence"/>
</dbReference>
<proteinExistence type="predicted"/>